<feature type="non-terminal residue" evidence="3">
    <location>
        <position position="346"/>
    </location>
</feature>
<feature type="transmembrane region" description="Helical" evidence="2">
    <location>
        <begin position="265"/>
        <end position="285"/>
    </location>
</feature>
<evidence type="ECO:0000313" key="3">
    <source>
        <dbReference type="EMBL" id="KAJ2922496.1"/>
    </source>
</evidence>
<evidence type="ECO:0000256" key="2">
    <source>
        <dbReference type="SAM" id="Phobius"/>
    </source>
</evidence>
<keyword evidence="2" id="KW-0812">Transmembrane</keyword>
<feature type="region of interest" description="Disordered" evidence="1">
    <location>
        <begin position="302"/>
        <end position="325"/>
    </location>
</feature>
<feature type="compositionally biased region" description="Basic and acidic residues" evidence="1">
    <location>
        <begin position="302"/>
        <end position="321"/>
    </location>
</feature>
<sequence>MPFPAPVGGLVLPSDLAPSIVFAVLYALLLPLVAYRIFNRRSRTLLLLGTIIFSVERIVIFSLRAAQSRNVDMRLSTGLLKYMQVSFGVGFIGIANDLVNLLRCLLVNPTYGPEKWEEAPASGTKETYFQAPEQGDEDRPKERFWVRRYSDFTNLAFMAASIPGGIGGSQFNRNNFSNEDKANKAMTFRYASASVALFLMFMIQVGALWSRRKQRRHCERAVSTILAISLLTTVVAVYRLSVMWHESPALDSTQPGTLNSPGAKASFYILHILPEWLASAILLGFNTRKTFGTGAFGDWRGADDRPKDIERREKRKAERAAKKAAKSVYESGTTPIADIYTPILYA</sequence>
<dbReference type="EMBL" id="JANBPK010001488">
    <property type="protein sequence ID" value="KAJ2922496.1"/>
    <property type="molecule type" value="Genomic_DNA"/>
</dbReference>
<evidence type="ECO:0000256" key="1">
    <source>
        <dbReference type="SAM" id="MobiDB-lite"/>
    </source>
</evidence>
<name>A0A9W8ISG6_9AGAR</name>
<feature type="transmembrane region" description="Helical" evidence="2">
    <location>
        <begin position="85"/>
        <end position="106"/>
    </location>
</feature>
<protein>
    <submittedName>
        <fullName evidence="3">Uncharacterized protein</fullName>
    </submittedName>
</protein>
<feature type="transmembrane region" description="Helical" evidence="2">
    <location>
        <begin position="188"/>
        <end position="209"/>
    </location>
</feature>
<dbReference type="Proteomes" id="UP001140091">
    <property type="component" value="Unassembled WGS sequence"/>
</dbReference>
<keyword evidence="2" id="KW-1133">Transmembrane helix</keyword>
<dbReference type="OrthoDB" id="2562239at2759"/>
<comment type="caution">
    <text evidence="3">The sequence shown here is derived from an EMBL/GenBank/DDBJ whole genome shotgun (WGS) entry which is preliminary data.</text>
</comment>
<accession>A0A9W8ISG6</accession>
<dbReference type="AlphaFoldDB" id="A0A9W8ISG6"/>
<feature type="transmembrane region" description="Helical" evidence="2">
    <location>
        <begin position="45"/>
        <end position="65"/>
    </location>
</feature>
<feature type="transmembrane region" description="Helical" evidence="2">
    <location>
        <begin position="221"/>
        <end position="245"/>
    </location>
</feature>
<keyword evidence="2" id="KW-0472">Membrane</keyword>
<proteinExistence type="predicted"/>
<keyword evidence="4" id="KW-1185">Reference proteome</keyword>
<reference evidence="3" key="1">
    <citation type="submission" date="2022-06" db="EMBL/GenBank/DDBJ databases">
        <title>Genome Sequence of Candolleomyces eurysporus.</title>
        <authorList>
            <person name="Buettner E."/>
        </authorList>
    </citation>
    <scope>NUCLEOTIDE SEQUENCE</scope>
    <source>
        <strain evidence="3">VTCC 930004</strain>
    </source>
</reference>
<organism evidence="3 4">
    <name type="scientific">Candolleomyces eurysporus</name>
    <dbReference type="NCBI Taxonomy" id="2828524"/>
    <lineage>
        <taxon>Eukaryota</taxon>
        <taxon>Fungi</taxon>
        <taxon>Dikarya</taxon>
        <taxon>Basidiomycota</taxon>
        <taxon>Agaricomycotina</taxon>
        <taxon>Agaricomycetes</taxon>
        <taxon>Agaricomycetidae</taxon>
        <taxon>Agaricales</taxon>
        <taxon>Agaricineae</taxon>
        <taxon>Psathyrellaceae</taxon>
        <taxon>Candolleomyces</taxon>
    </lineage>
</organism>
<feature type="transmembrane region" description="Helical" evidence="2">
    <location>
        <begin position="149"/>
        <end position="168"/>
    </location>
</feature>
<feature type="transmembrane region" description="Helical" evidence="2">
    <location>
        <begin position="20"/>
        <end position="38"/>
    </location>
</feature>
<gene>
    <name evidence="3" type="ORF">H1R20_g14593</name>
</gene>
<evidence type="ECO:0000313" key="4">
    <source>
        <dbReference type="Proteomes" id="UP001140091"/>
    </source>
</evidence>